<accession>A0A239CXA9</accession>
<dbReference type="Proteomes" id="UP000198432">
    <property type="component" value="Unassembled WGS sequence"/>
</dbReference>
<evidence type="ECO:0000259" key="2">
    <source>
        <dbReference type="Pfam" id="PF13590"/>
    </source>
</evidence>
<feature type="chain" id="PRO_5011991878" description="DUF4136 domain-containing protein" evidence="1">
    <location>
        <begin position="34"/>
        <end position="206"/>
    </location>
</feature>
<keyword evidence="1" id="KW-0732">Signal</keyword>
<reference evidence="4" key="1">
    <citation type="submission" date="2017-06" db="EMBL/GenBank/DDBJ databases">
        <authorList>
            <person name="Varghese N."/>
            <person name="Submissions S."/>
        </authorList>
    </citation>
    <scope>NUCLEOTIDE SEQUENCE [LARGE SCALE GENOMIC DNA]</scope>
    <source>
        <strain evidence="4">NKM1</strain>
    </source>
</reference>
<dbReference type="Gene3D" id="3.30.160.670">
    <property type="match status" value="1"/>
</dbReference>
<evidence type="ECO:0000256" key="1">
    <source>
        <dbReference type="SAM" id="SignalP"/>
    </source>
</evidence>
<sequence length="206" mass="23716">MKHKKLRPFGTLPLLIFSMLLLPLSSCTRFPLADTEYIFDPSINYRQFRTYAWIEPEVPSPIEGEVGPFYNTLWDRRIREAVSSALVKEGLNPTGGEEIPDVLLAYDVRVDDGQRAVEDNTFPPSYGYWYGYRYRYDYTNLASARNIRDYQVGSIIVDVIDPVTKELIWRGWSEATVDPADMNEGYLNMVVADIMARFPPTPDITR</sequence>
<dbReference type="Pfam" id="PF13590">
    <property type="entry name" value="DUF4136"/>
    <property type="match status" value="1"/>
</dbReference>
<dbReference type="InterPro" id="IPR025411">
    <property type="entry name" value="DUF4136"/>
</dbReference>
<organism evidence="3 4">
    <name type="scientific">Pontibacter ummariensis</name>
    <dbReference type="NCBI Taxonomy" id="1610492"/>
    <lineage>
        <taxon>Bacteria</taxon>
        <taxon>Pseudomonadati</taxon>
        <taxon>Bacteroidota</taxon>
        <taxon>Cytophagia</taxon>
        <taxon>Cytophagales</taxon>
        <taxon>Hymenobacteraceae</taxon>
        <taxon>Pontibacter</taxon>
    </lineage>
</organism>
<name>A0A239CXA9_9BACT</name>
<dbReference type="AlphaFoldDB" id="A0A239CXA9"/>
<feature type="domain" description="DUF4136" evidence="2">
    <location>
        <begin position="37"/>
        <end position="200"/>
    </location>
</feature>
<keyword evidence="4" id="KW-1185">Reference proteome</keyword>
<gene>
    <name evidence="3" type="ORF">SAMN06296052_103309</name>
</gene>
<evidence type="ECO:0000313" key="3">
    <source>
        <dbReference type="EMBL" id="SNS24875.1"/>
    </source>
</evidence>
<dbReference type="EMBL" id="FZOQ01000003">
    <property type="protein sequence ID" value="SNS24875.1"/>
    <property type="molecule type" value="Genomic_DNA"/>
</dbReference>
<dbReference type="RefSeq" id="WP_179222962.1">
    <property type="nucleotide sequence ID" value="NZ_FZOQ01000003.1"/>
</dbReference>
<protein>
    <recommendedName>
        <fullName evidence="2">DUF4136 domain-containing protein</fullName>
    </recommendedName>
</protein>
<feature type="signal peptide" evidence="1">
    <location>
        <begin position="1"/>
        <end position="33"/>
    </location>
</feature>
<proteinExistence type="predicted"/>
<evidence type="ECO:0000313" key="4">
    <source>
        <dbReference type="Proteomes" id="UP000198432"/>
    </source>
</evidence>